<evidence type="ECO:0000313" key="3">
    <source>
        <dbReference type="Proteomes" id="UP000521922"/>
    </source>
</evidence>
<evidence type="ECO:0000313" key="2">
    <source>
        <dbReference type="EMBL" id="NYD21928.1"/>
    </source>
</evidence>
<feature type="signal peptide" evidence="1">
    <location>
        <begin position="1"/>
        <end position="35"/>
    </location>
</feature>
<dbReference type="AlphaFoldDB" id="A0A7Y9DJW3"/>
<protein>
    <submittedName>
        <fullName evidence="2">Raffinose/stachyose/melibiose transport system substrate-binding protein</fullName>
    </submittedName>
</protein>
<comment type="caution">
    <text evidence="2">The sequence shown here is derived from an EMBL/GenBank/DDBJ whole genome shotgun (WGS) entry which is preliminary data.</text>
</comment>
<accession>A0A7Y9DJW3</accession>
<evidence type="ECO:0000256" key="1">
    <source>
        <dbReference type="SAM" id="SignalP"/>
    </source>
</evidence>
<proteinExistence type="predicted"/>
<dbReference type="InterPro" id="IPR006059">
    <property type="entry name" value="SBP"/>
</dbReference>
<keyword evidence="1" id="KW-0732">Signal</keyword>
<organism evidence="2 3">
    <name type="scientific">Kineococcus aurantiacus</name>
    <dbReference type="NCBI Taxonomy" id="37633"/>
    <lineage>
        <taxon>Bacteria</taxon>
        <taxon>Bacillati</taxon>
        <taxon>Actinomycetota</taxon>
        <taxon>Actinomycetes</taxon>
        <taxon>Kineosporiales</taxon>
        <taxon>Kineosporiaceae</taxon>
        <taxon>Kineococcus</taxon>
    </lineage>
</organism>
<dbReference type="Proteomes" id="UP000521922">
    <property type="component" value="Unassembled WGS sequence"/>
</dbReference>
<name>A0A7Y9DJW3_9ACTN</name>
<gene>
    <name evidence="2" type="ORF">BJ968_001468</name>
</gene>
<dbReference type="SUPFAM" id="SSF53850">
    <property type="entry name" value="Periplasmic binding protein-like II"/>
    <property type="match status" value="1"/>
</dbReference>
<dbReference type="RefSeq" id="WP_179750564.1">
    <property type="nucleotide sequence ID" value="NZ_BAAAGN010000005.1"/>
</dbReference>
<feature type="chain" id="PRO_5038971635" evidence="1">
    <location>
        <begin position="36"/>
        <end position="443"/>
    </location>
</feature>
<dbReference type="Pfam" id="PF01547">
    <property type="entry name" value="SBP_bac_1"/>
    <property type="match status" value="1"/>
</dbReference>
<reference evidence="2 3" key="1">
    <citation type="submission" date="2020-07" db="EMBL/GenBank/DDBJ databases">
        <title>Sequencing the genomes of 1000 actinobacteria strains.</title>
        <authorList>
            <person name="Klenk H.-P."/>
        </authorList>
    </citation>
    <scope>NUCLEOTIDE SEQUENCE [LARGE SCALE GENOMIC DNA]</scope>
    <source>
        <strain evidence="2 3">DSM 7487</strain>
    </source>
</reference>
<keyword evidence="3" id="KW-1185">Reference proteome</keyword>
<dbReference type="PANTHER" id="PTHR43649:SF30">
    <property type="entry name" value="ABC TRANSPORTER SUBSTRATE-BINDING PROTEIN"/>
    <property type="match status" value="1"/>
</dbReference>
<dbReference type="Gene3D" id="3.40.190.10">
    <property type="entry name" value="Periplasmic binding protein-like II"/>
    <property type="match status" value="2"/>
</dbReference>
<dbReference type="InterPro" id="IPR050490">
    <property type="entry name" value="Bact_solute-bd_prot1"/>
</dbReference>
<sequence>MTTSKPSFRSSSGSVGRRRRAAALLLAGAVAAATAACSSGDDAAAGDGPVTIRFATETPTSGEGPYRALAKAFEAENPDIKVEVVETPLDSYSNVLRTQLRGGNAPDVFYGSPGTGNTNALLTLADAGLVAPLTDESWAAEAVPESSKDLFETDGEVYAVPLDVSPSTEIINRTAYTATGLSPATTLPELLQQCATVRGQGKSLFAVAGANPGNLSLMTMEFASSSVYAAEPDWNAQRADGKVTFAGSAEWKRTLDAIVSMNQAGCFQDGVAGAGFPEITQALTSGSSLGIFAPGGAVTEISAATPGQEFGVAVPPGATADDTRLTVTTSNAIAVSAESEHLEAAKEFVEFATQPAQQDAFAKISGNLSLTSLSAEGAGGVPEQLSGISDLLADQSKQAPLGYITWSSGAVTDALGTGVQGLLTGQTTTADVLTAMDAAYDKG</sequence>
<dbReference type="EMBL" id="JACCBB010000001">
    <property type="protein sequence ID" value="NYD21928.1"/>
    <property type="molecule type" value="Genomic_DNA"/>
</dbReference>
<dbReference type="PANTHER" id="PTHR43649">
    <property type="entry name" value="ARABINOSE-BINDING PROTEIN-RELATED"/>
    <property type="match status" value="1"/>
</dbReference>